<evidence type="ECO:0000256" key="7">
    <source>
        <dbReference type="ARBA" id="ARBA00023012"/>
    </source>
</evidence>
<comment type="catalytic activity">
    <reaction evidence="1">
        <text>ATP + protein L-histidine = ADP + protein N-phospho-L-histidine.</text>
        <dbReference type="EC" id="2.7.13.3"/>
    </reaction>
</comment>
<dbReference type="Gene3D" id="1.10.287.130">
    <property type="match status" value="1"/>
</dbReference>
<dbReference type="Gene3D" id="3.30.565.10">
    <property type="entry name" value="Histidine kinase-like ATPase, C-terminal domain"/>
    <property type="match status" value="1"/>
</dbReference>
<dbReference type="GO" id="GO:0000155">
    <property type="term" value="F:phosphorelay sensor kinase activity"/>
    <property type="evidence" value="ECO:0007669"/>
    <property type="project" value="InterPro"/>
</dbReference>
<keyword evidence="8" id="KW-0472">Membrane</keyword>
<dbReference type="PATRIC" id="fig|1235802.3.peg.2561"/>
<dbReference type="InterPro" id="IPR036890">
    <property type="entry name" value="HATPase_C_sf"/>
</dbReference>
<keyword evidence="5" id="KW-0808">Transferase</keyword>
<feature type="transmembrane region" description="Helical" evidence="8">
    <location>
        <begin position="177"/>
        <end position="197"/>
    </location>
</feature>
<dbReference type="Gene3D" id="6.10.340.10">
    <property type="match status" value="1"/>
</dbReference>
<keyword evidence="4" id="KW-0597">Phosphoprotein</keyword>
<dbReference type="InterPro" id="IPR050351">
    <property type="entry name" value="BphY/WalK/GraS-like"/>
</dbReference>
<dbReference type="AlphaFoldDB" id="N2AL99"/>
<dbReference type="SMART" id="SM00304">
    <property type="entry name" value="HAMP"/>
    <property type="match status" value="1"/>
</dbReference>
<dbReference type="InterPro" id="IPR036097">
    <property type="entry name" value="HisK_dim/P_sf"/>
</dbReference>
<dbReference type="SMART" id="SM00387">
    <property type="entry name" value="HATPase_c"/>
    <property type="match status" value="1"/>
</dbReference>
<evidence type="ECO:0000256" key="8">
    <source>
        <dbReference type="SAM" id="Phobius"/>
    </source>
</evidence>
<organism evidence="11 12">
    <name type="scientific">Eubacterium plexicaudatum ASF492</name>
    <dbReference type="NCBI Taxonomy" id="1235802"/>
    <lineage>
        <taxon>Bacteria</taxon>
        <taxon>Bacillati</taxon>
        <taxon>Bacillota</taxon>
        <taxon>Clostridia</taxon>
        <taxon>Eubacteriales</taxon>
        <taxon>Eubacteriaceae</taxon>
        <taxon>Eubacterium</taxon>
    </lineage>
</organism>
<name>N2AL99_9FIRM</name>
<keyword evidence="7" id="KW-0902">Two-component regulatory system</keyword>
<feature type="domain" description="HAMP" evidence="10">
    <location>
        <begin position="199"/>
        <end position="252"/>
    </location>
</feature>
<dbReference type="Pfam" id="PF00672">
    <property type="entry name" value="HAMP"/>
    <property type="match status" value="1"/>
</dbReference>
<keyword evidence="12" id="KW-1185">Reference proteome</keyword>
<sequence length="506" mass="57712">MKEFISKKQRRQFGKNSLTGQVAFVMISLAAGTVLLCLILNTLFLGPYYVWNKSKILSNSYHKINAAAQNGTLDSEEFDIEFERLCVYNNLTIMIINPDQTIVRSSVSDTQTMLKYFMELLISFSETAPKSYVIEKRQDRRMESDYLVMWGVLSDGTLIIARSALESIHESSDLTNRFLFMIGGIAVVCGAIIASILTRRITNPILELTELSARMTELDFEAKYMPGSHQNEIDLLGVHMNEMSAKLEQTISELKSANNELLMDNVRKTQIDEMRKEFLSNVSHELKTPLALIQGYAEGLQEYINDDAESREFYCEVIMDEADKMNQMVKKLLTLNHLEFGDDAVTMERFDLTELIAGVVNASSILIQQNGITLDFDQNRPMYVWADEFKIEEVITNFLSNAIHYALYEKRIHIFYTEKKDCVRVSVFNTGDAIPDEDLDKVWIKFYKVDKARTREYGGSGIGLSIVKAIMDSLNRQCGVCNRDGGVEFWIELDTKNEEIPKESIA</sequence>
<evidence type="ECO:0000259" key="10">
    <source>
        <dbReference type="PROSITE" id="PS50885"/>
    </source>
</evidence>
<dbReference type="PANTHER" id="PTHR45453">
    <property type="entry name" value="PHOSPHATE REGULON SENSOR PROTEIN PHOR"/>
    <property type="match status" value="1"/>
</dbReference>
<feature type="transmembrane region" description="Helical" evidence="8">
    <location>
        <begin position="146"/>
        <end position="165"/>
    </location>
</feature>
<evidence type="ECO:0000256" key="1">
    <source>
        <dbReference type="ARBA" id="ARBA00000085"/>
    </source>
</evidence>
<dbReference type="CDD" id="cd06225">
    <property type="entry name" value="HAMP"/>
    <property type="match status" value="1"/>
</dbReference>
<dbReference type="InterPro" id="IPR003661">
    <property type="entry name" value="HisK_dim/P_dom"/>
</dbReference>
<reference evidence="11 12" key="1">
    <citation type="journal article" date="2014" name="Genome Announc.">
        <title>Draft genome sequences of the altered schaedler flora, a defined bacterial community from gnotobiotic mice.</title>
        <authorList>
            <person name="Wannemuehler M.J."/>
            <person name="Overstreet A.M."/>
            <person name="Ward D.V."/>
            <person name="Phillips G.J."/>
        </authorList>
    </citation>
    <scope>NUCLEOTIDE SEQUENCE [LARGE SCALE GENOMIC DNA]</scope>
    <source>
        <strain evidence="11 12">ASF492</strain>
    </source>
</reference>
<comment type="subcellular location">
    <subcellularLocation>
        <location evidence="2">Membrane</location>
    </subcellularLocation>
</comment>
<evidence type="ECO:0000259" key="9">
    <source>
        <dbReference type="PROSITE" id="PS50109"/>
    </source>
</evidence>
<dbReference type="SMART" id="SM00388">
    <property type="entry name" value="HisKA"/>
    <property type="match status" value="1"/>
</dbReference>
<dbReference type="PROSITE" id="PS50885">
    <property type="entry name" value="HAMP"/>
    <property type="match status" value="1"/>
</dbReference>
<dbReference type="SUPFAM" id="SSF55874">
    <property type="entry name" value="ATPase domain of HSP90 chaperone/DNA topoisomerase II/histidine kinase"/>
    <property type="match status" value="1"/>
</dbReference>
<dbReference type="CDD" id="cd00082">
    <property type="entry name" value="HisKA"/>
    <property type="match status" value="1"/>
</dbReference>
<dbReference type="Pfam" id="PF00512">
    <property type="entry name" value="HisKA"/>
    <property type="match status" value="1"/>
</dbReference>
<dbReference type="GO" id="GO:0005886">
    <property type="term" value="C:plasma membrane"/>
    <property type="evidence" value="ECO:0007669"/>
    <property type="project" value="TreeGrafter"/>
</dbReference>
<keyword evidence="8" id="KW-1133">Transmembrane helix</keyword>
<dbReference type="GO" id="GO:0016036">
    <property type="term" value="P:cellular response to phosphate starvation"/>
    <property type="evidence" value="ECO:0007669"/>
    <property type="project" value="TreeGrafter"/>
</dbReference>
<evidence type="ECO:0000313" key="12">
    <source>
        <dbReference type="Proteomes" id="UP000012589"/>
    </source>
</evidence>
<evidence type="ECO:0000256" key="2">
    <source>
        <dbReference type="ARBA" id="ARBA00004370"/>
    </source>
</evidence>
<dbReference type="FunFam" id="1.10.287.130:FF:000001">
    <property type="entry name" value="Two-component sensor histidine kinase"/>
    <property type="match status" value="1"/>
</dbReference>
<dbReference type="Proteomes" id="UP000012589">
    <property type="component" value="Unassembled WGS sequence"/>
</dbReference>
<keyword evidence="6" id="KW-0418">Kinase</keyword>
<dbReference type="InterPro" id="IPR003594">
    <property type="entry name" value="HATPase_dom"/>
</dbReference>
<evidence type="ECO:0000256" key="4">
    <source>
        <dbReference type="ARBA" id="ARBA00022553"/>
    </source>
</evidence>
<dbReference type="PANTHER" id="PTHR45453:SF1">
    <property type="entry name" value="PHOSPHATE REGULON SENSOR PROTEIN PHOR"/>
    <property type="match status" value="1"/>
</dbReference>
<dbReference type="eggNOG" id="COG5002">
    <property type="taxonomic scope" value="Bacteria"/>
</dbReference>
<dbReference type="InterPro" id="IPR003660">
    <property type="entry name" value="HAMP_dom"/>
</dbReference>
<evidence type="ECO:0000256" key="3">
    <source>
        <dbReference type="ARBA" id="ARBA00012438"/>
    </source>
</evidence>
<comment type="caution">
    <text evidence="11">The sequence shown here is derived from an EMBL/GenBank/DDBJ whole genome shotgun (WGS) entry which is preliminary data.</text>
</comment>
<dbReference type="EC" id="2.7.13.3" evidence="3"/>
<keyword evidence="8" id="KW-0812">Transmembrane</keyword>
<proteinExistence type="predicted"/>
<dbReference type="Pfam" id="PF02518">
    <property type="entry name" value="HATPase_c"/>
    <property type="match status" value="1"/>
</dbReference>
<dbReference type="SUPFAM" id="SSF47384">
    <property type="entry name" value="Homodimeric domain of signal transducing histidine kinase"/>
    <property type="match status" value="1"/>
</dbReference>
<dbReference type="OrthoDB" id="9762826at2"/>
<dbReference type="GO" id="GO:0004721">
    <property type="term" value="F:phosphoprotein phosphatase activity"/>
    <property type="evidence" value="ECO:0007669"/>
    <property type="project" value="TreeGrafter"/>
</dbReference>
<evidence type="ECO:0000256" key="6">
    <source>
        <dbReference type="ARBA" id="ARBA00022777"/>
    </source>
</evidence>
<dbReference type="SUPFAM" id="SSF158472">
    <property type="entry name" value="HAMP domain-like"/>
    <property type="match status" value="1"/>
</dbReference>
<feature type="domain" description="Histidine kinase" evidence="9">
    <location>
        <begin position="281"/>
        <end position="497"/>
    </location>
</feature>
<feature type="transmembrane region" description="Helical" evidence="8">
    <location>
        <begin position="22"/>
        <end position="51"/>
    </location>
</feature>
<evidence type="ECO:0000313" key="11">
    <source>
        <dbReference type="EMBL" id="EMZ27298.1"/>
    </source>
</evidence>
<protein>
    <recommendedName>
        <fullName evidence="3">histidine kinase</fullName>
        <ecNumber evidence="3">2.7.13.3</ecNumber>
    </recommendedName>
</protein>
<dbReference type="PROSITE" id="PS50109">
    <property type="entry name" value="HIS_KIN"/>
    <property type="match status" value="1"/>
</dbReference>
<dbReference type="HOGENOM" id="CLU_000445_89_6_9"/>
<dbReference type="STRING" id="1235802.C823_02422"/>
<evidence type="ECO:0000256" key="5">
    <source>
        <dbReference type="ARBA" id="ARBA00022679"/>
    </source>
</evidence>
<dbReference type="EMBL" id="AQFT01000072">
    <property type="protein sequence ID" value="EMZ27298.1"/>
    <property type="molecule type" value="Genomic_DNA"/>
</dbReference>
<accession>N2AL99</accession>
<gene>
    <name evidence="11" type="ORF">C823_02422</name>
</gene>
<dbReference type="InterPro" id="IPR005467">
    <property type="entry name" value="His_kinase_dom"/>
</dbReference>